<dbReference type="GO" id="GO:0005524">
    <property type="term" value="F:ATP binding"/>
    <property type="evidence" value="ECO:0007669"/>
    <property type="project" value="UniProtKB-KW"/>
</dbReference>
<reference evidence="15 16" key="1">
    <citation type="submission" date="2019-04" db="EMBL/GenBank/DDBJ databases">
        <title>Annotation for the trematode Fasciola gigantica.</title>
        <authorList>
            <person name="Choi Y.-J."/>
        </authorList>
    </citation>
    <scope>NUCLEOTIDE SEQUENCE [LARGE SCALE GENOMIC DNA]</scope>
    <source>
        <strain evidence="15">Uganda_cow_1</strain>
    </source>
</reference>
<dbReference type="FunFam" id="3.40.50.300:FF:000479">
    <property type="entry name" value="Multidrug resistance protein 1A"/>
    <property type="match status" value="1"/>
</dbReference>
<comment type="subcellular location">
    <subcellularLocation>
        <location evidence="1">Membrane</location>
        <topology evidence="1">Multi-pass membrane protein</topology>
    </subcellularLocation>
</comment>
<evidence type="ECO:0000256" key="10">
    <source>
        <dbReference type="ARBA" id="ARBA00023136"/>
    </source>
</evidence>
<feature type="transmembrane region" description="Helical" evidence="12">
    <location>
        <begin position="805"/>
        <end position="825"/>
    </location>
</feature>
<feature type="domain" description="ABC transmembrane type-1" evidence="14">
    <location>
        <begin position="684"/>
        <end position="970"/>
    </location>
</feature>
<evidence type="ECO:0000256" key="1">
    <source>
        <dbReference type="ARBA" id="ARBA00004141"/>
    </source>
</evidence>
<name>A0A504YDC3_FASGI</name>
<feature type="transmembrane region" description="Helical" evidence="12">
    <location>
        <begin position="680"/>
        <end position="704"/>
    </location>
</feature>
<dbReference type="SUPFAM" id="SSF90123">
    <property type="entry name" value="ABC transporter transmembrane region"/>
    <property type="match status" value="2"/>
</dbReference>
<sequence>MRSIRELSSLGNAKSQKADPGVSFFKLFSHADLHDKMCIVLGSIFSVASGAGFPLNVLIFRSIIDQFIGPSFDASLIYGIVKWFAVLGACLIVLTFSQSFLFGISAQRQSRRIRVKYFKAILRQDVPWFDTQSSGSLMNKLTQNIDNIEEGIGSKFGEFILNLSGFFCGLIIAFFVGWKLTLVACAMVPFVVTVFLFFGVSMKYFTMKELDAYSRASAISGEVLSAIRTVMAYGGEKKEFQRYSKELGAAQKMGIIKSAALGGVVGAIGLTLFSSAALIFWYGIELIITENYSGGTVVTVFINVIIGSIFLGNALPNMQYFLIAMASATEVYSLIDRVPPIDKDQSGKGIPDFTGNIIFKDVDFAYPTRSDIVVLKKFNLELKSGQTVALVGPSGSGKSTIIHMLQRFYDPIGGEIIVEGENIRDLDLKAFRAQLGCVQQEPVLFEGTVEDNIRLGKLDATNEEIIEAAKMANAHDFILHLPEGYKTVLAERGAGLSGGQKQRIAIARALIRKPKLLLLDEATSALDTRSERVVQEALDQASTGRTVVVVAHRLTTVRNADLIMVLDKGVIREKGTHDELVEQNGLYAAMLHIQKQTDKNQLGEAGPVDDAGLSKKTNLRNGSNGAMWTLADDDNSVEFSHTSPQLIRRMSEASINFGKKIFTFKRSPIFRILKMNRTELGYIIGGCVASLIAGAVQPSFALLYSQMFQIFTYANDPEKMRSQVSIFAVLMVFLGCLRFLGMLGQGFFFGVSGERLTRRVRGMLFQAIMRQEIGWFDRTENQPGTLTAVLATEASKMKSLSGSQLGFIIEAFALVTMSLVIAFIYSWQLTLLMLAFYPMFILSGMLQIKRIAGEESKETDGPSTQLAQEAISSDRTVFTLNLEDYFQNRFEDLLMNKKLSNLKQTILFAVLFSLTQAGPMFCFAAAFTLGAFLVEHKYIEMLAVFRVFAVLNMSAQSLGRTASIGPETQRAREASKIILETMDRTPSIRTDDGLVPREPFRGNVEFKHVYFNYPTRKTISVLKKFSHAVNSGETVALVGESGCGKSTLLQLVQRFYDPDDFGSDSGIFFDGHNIRQLAPAWVRRQIGVVSQEPNLFDMSIRDNIAYGDNSREVTMDEIMEAARQANIHEFITTLPEGYDTSVGQKGSRLSGGQKQRVAIARALLRKPILLLLDEATSALDVESEQVVQKALDSAMGSRTCLMVAHRLSTVENADLIVVLENGRKIEAGAPEALLNAKGAFYTLHHTENAATY</sequence>
<evidence type="ECO:0000256" key="7">
    <source>
        <dbReference type="ARBA" id="ARBA00022840"/>
    </source>
</evidence>
<dbReference type="STRING" id="46835.A0A504YDC3"/>
<evidence type="ECO:0000256" key="5">
    <source>
        <dbReference type="ARBA" id="ARBA00022737"/>
    </source>
</evidence>
<feature type="transmembrane region" description="Helical" evidence="12">
    <location>
        <begin position="905"/>
        <end position="932"/>
    </location>
</feature>
<dbReference type="SMART" id="SM00382">
    <property type="entry name" value="AAA"/>
    <property type="match status" value="2"/>
</dbReference>
<evidence type="ECO:0000256" key="2">
    <source>
        <dbReference type="ARBA" id="ARBA00007577"/>
    </source>
</evidence>
<dbReference type="OrthoDB" id="6500128at2759"/>
<comment type="caution">
    <text evidence="15">The sequence shown here is derived from an EMBL/GenBank/DDBJ whole genome shotgun (WGS) entry which is preliminary data.</text>
</comment>
<evidence type="ECO:0000259" key="13">
    <source>
        <dbReference type="PROSITE" id="PS50893"/>
    </source>
</evidence>
<dbReference type="PROSITE" id="PS50929">
    <property type="entry name" value="ABC_TM1F"/>
    <property type="match status" value="2"/>
</dbReference>
<dbReference type="PANTHER" id="PTHR43394">
    <property type="entry name" value="ATP-DEPENDENT PERMEASE MDL1, MITOCHONDRIAL"/>
    <property type="match status" value="1"/>
</dbReference>
<dbReference type="InterPro" id="IPR003439">
    <property type="entry name" value="ABC_transporter-like_ATP-bd"/>
</dbReference>
<evidence type="ECO:0000313" key="15">
    <source>
        <dbReference type="EMBL" id="TPP58269.1"/>
    </source>
</evidence>
<keyword evidence="11" id="KW-0325">Glycoprotein</keyword>
<evidence type="ECO:0000256" key="9">
    <source>
        <dbReference type="ARBA" id="ARBA00022989"/>
    </source>
</evidence>
<dbReference type="InterPro" id="IPR039421">
    <property type="entry name" value="Type_1_exporter"/>
</dbReference>
<dbReference type="GO" id="GO:0005743">
    <property type="term" value="C:mitochondrial inner membrane"/>
    <property type="evidence" value="ECO:0007669"/>
    <property type="project" value="TreeGrafter"/>
</dbReference>
<feature type="transmembrane region" description="Helical" evidence="12">
    <location>
        <begin position="259"/>
        <end position="284"/>
    </location>
</feature>
<proteinExistence type="inferred from homology"/>
<dbReference type="PROSITE" id="PS50893">
    <property type="entry name" value="ABC_TRANSPORTER_2"/>
    <property type="match status" value="2"/>
</dbReference>
<dbReference type="InterPro" id="IPR017871">
    <property type="entry name" value="ABC_transporter-like_CS"/>
</dbReference>
<dbReference type="EMBL" id="SUNJ01012174">
    <property type="protein sequence ID" value="TPP58269.1"/>
    <property type="molecule type" value="Genomic_DNA"/>
</dbReference>
<keyword evidence="9 12" id="KW-1133">Transmembrane helix</keyword>
<dbReference type="InterPro" id="IPR036640">
    <property type="entry name" value="ABC1_TM_sf"/>
</dbReference>
<evidence type="ECO:0000256" key="8">
    <source>
        <dbReference type="ARBA" id="ARBA00022967"/>
    </source>
</evidence>
<organism evidence="15 16">
    <name type="scientific">Fasciola gigantica</name>
    <name type="common">Giant liver fluke</name>
    <dbReference type="NCBI Taxonomy" id="46835"/>
    <lineage>
        <taxon>Eukaryota</taxon>
        <taxon>Metazoa</taxon>
        <taxon>Spiralia</taxon>
        <taxon>Lophotrochozoa</taxon>
        <taxon>Platyhelminthes</taxon>
        <taxon>Trematoda</taxon>
        <taxon>Digenea</taxon>
        <taxon>Plagiorchiida</taxon>
        <taxon>Echinostomata</taxon>
        <taxon>Echinostomatoidea</taxon>
        <taxon>Fasciolidae</taxon>
        <taxon>Fasciola</taxon>
    </lineage>
</organism>
<keyword evidence="10 12" id="KW-0472">Membrane</keyword>
<feature type="transmembrane region" description="Helical" evidence="12">
    <location>
        <begin position="80"/>
        <end position="104"/>
    </location>
</feature>
<dbReference type="GO" id="GO:0015421">
    <property type="term" value="F:ABC-type oligopeptide transporter activity"/>
    <property type="evidence" value="ECO:0007669"/>
    <property type="project" value="TreeGrafter"/>
</dbReference>
<keyword evidence="8" id="KW-1278">Translocase</keyword>
<evidence type="ECO:0000256" key="11">
    <source>
        <dbReference type="ARBA" id="ARBA00023180"/>
    </source>
</evidence>
<dbReference type="Pfam" id="PF00664">
    <property type="entry name" value="ABC_membrane"/>
    <property type="match status" value="2"/>
</dbReference>
<feature type="transmembrane region" description="Helical" evidence="12">
    <location>
        <begin position="724"/>
        <end position="751"/>
    </location>
</feature>
<dbReference type="GO" id="GO:0016887">
    <property type="term" value="F:ATP hydrolysis activity"/>
    <property type="evidence" value="ECO:0007669"/>
    <property type="project" value="InterPro"/>
</dbReference>
<dbReference type="GO" id="GO:0090374">
    <property type="term" value="P:oligopeptide export from mitochondrion"/>
    <property type="evidence" value="ECO:0007669"/>
    <property type="project" value="TreeGrafter"/>
</dbReference>
<feature type="domain" description="ABC transporter" evidence="13">
    <location>
        <begin position="1004"/>
        <end position="1246"/>
    </location>
</feature>
<dbReference type="CDD" id="cd03249">
    <property type="entry name" value="ABC_MTABC3_MDL1_MDL2"/>
    <property type="match status" value="2"/>
</dbReference>
<keyword evidence="4 12" id="KW-0812">Transmembrane</keyword>
<feature type="transmembrane region" description="Helical" evidence="12">
    <location>
        <begin position="831"/>
        <end position="848"/>
    </location>
</feature>
<keyword evidence="16" id="KW-1185">Reference proteome</keyword>
<accession>A0A504YDC3</accession>
<dbReference type="Gene3D" id="3.40.50.300">
    <property type="entry name" value="P-loop containing nucleotide triphosphate hydrolases"/>
    <property type="match status" value="2"/>
</dbReference>
<dbReference type="Pfam" id="PF00005">
    <property type="entry name" value="ABC_tran"/>
    <property type="match status" value="2"/>
</dbReference>
<dbReference type="FunFam" id="1.20.1560.10:FF:000009">
    <property type="entry name" value="ABC transporter B family member 1"/>
    <property type="match status" value="1"/>
</dbReference>
<feature type="transmembrane region" description="Helical" evidence="12">
    <location>
        <begin position="296"/>
        <end position="315"/>
    </location>
</feature>
<evidence type="ECO:0000256" key="12">
    <source>
        <dbReference type="SAM" id="Phobius"/>
    </source>
</evidence>
<evidence type="ECO:0000256" key="6">
    <source>
        <dbReference type="ARBA" id="ARBA00022741"/>
    </source>
</evidence>
<feature type="transmembrane region" description="Helical" evidence="12">
    <location>
        <begin position="38"/>
        <end position="60"/>
    </location>
</feature>
<dbReference type="FunFam" id="3.40.50.300:FF:000205">
    <property type="entry name" value="ABC transporter B family member 4"/>
    <property type="match status" value="1"/>
</dbReference>
<feature type="domain" description="ABC transporter" evidence="13">
    <location>
        <begin position="357"/>
        <end position="593"/>
    </location>
</feature>
<dbReference type="InterPro" id="IPR003593">
    <property type="entry name" value="AAA+_ATPase"/>
</dbReference>
<evidence type="ECO:0000256" key="4">
    <source>
        <dbReference type="ARBA" id="ARBA00022692"/>
    </source>
</evidence>
<keyword evidence="5" id="KW-0677">Repeat</keyword>
<keyword evidence="3" id="KW-0813">Transport</keyword>
<dbReference type="AlphaFoldDB" id="A0A504YDC3"/>
<keyword evidence="7" id="KW-0067">ATP-binding</keyword>
<dbReference type="InterPro" id="IPR011527">
    <property type="entry name" value="ABC1_TM_dom"/>
</dbReference>
<evidence type="ECO:0000259" key="14">
    <source>
        <dbReference type="PROSITE" id="PS50929"/>
    </source>
</evidence>
<gene>
    <name evidence="15" type="ORF">FGIG_06363</name>
</gene>
<dbReference type="CDD" id="cd18578">
    <property type="entry name" value="ABC_6TM_Pgp_ABCB1_D2_like"/>
    <property type="match status" value="1"/>
</dbReference>
<comment type="similarity">
    <text evidence="2">Belongs to the ABC transporter superfamily. ABCB family. Multidrug resistance exporter (TC 3.A.1.201) subfamily.</text>
</comment>
<dbReference type="PROSITE" id="PS00211">
    <property type="entry name" value="ABC_TRANSPORTER_1"/>
    <property type="match status" value="2"/>
</dbReference>
<keyword evidence="6" id="KW-0547">Nucleotide-binding</keyword>
<feature type="domain" description="ABC transmembrane type-1" evidence="14">
    <location>
        <begin position="40"/>
        <end position="321"/>
    </location>
</feature>
<protein>
    <submittedName>
        <fullName evidence="15">Multidrug resistance protein 1</fullName>
    </submittedName>
</protein>
<dbReference type="CDD" id="cd18577">
    <property type="entry name" value="ABC_6TM_Pgp_ABCB1_D1_like"/>
    <property type="match status" value="1"/>
</dbReference>
<evidence type="ECO:0000313" key="16">
    <source>
        <dbReference type="Proteomes" id="UP000316759"/>
    </source>
</evidence>
<dbReference type="PANTHER" id="PTHR43394:SF27">
    <property type="entry name" value="ATP-DEPENDENT TRANSLOCASE ABCB1-LIKE"/>
    <property type="match status" value="1"/>
</dbReference>
<dbReference type="Gene3D" id="1.20.1560.10">
    <property type="entry name" value="ABC transporter type 1, transmembrane domain"/>
    <property type="match status" value="1"/>
</dbReference>
<feature type="transmembrane region" description="Helical" evidence="12">
    <location>
        <begin position="186"/>
        <end position="205"/>
    </location>
</feature>
<dbReference type="InterPro" id="IPR027417">
    <property type="entry name" value="P-loop_NTPase"/>
</dbReference>
<dbReference type="Proteomes" id="UP000316759">
    <property type="component" value="Unassembled WGS sequence"/>
</dbReference>
<dbReference type="SUPFAM" id="SSF52540">
    <property type="entry name" value="P-loop containing nucleoside triphosphate hydrolases"/>
    <property type="match status" value="2"/>
</dbReference>
<evidence type="ECO:0000256" key="3">
    <source>
        <dbReference type="ARBA" id="ARBA00022448"/>
    </source>
</evidence>
<feature type="transmembrane region" description="Helical" evidence="12">
    <location>
        <begin position="159"/>
        <end position="180"/>
    </location>
</feature>